<feature type="compositionally biased region" description="Polar residues" evidence="1">
    <location>
        <begin position="766"/>
        <end position="782"/>
    </location>
</feature>
<sequence length="2039" mass="218566">MTISTQRNDNVSIQSNCIDLPIKRCPNKEMSIRFGIRTKVLALKWLTIVLIILQNIMFVSWGKAFQPSDSSYSHSGCDFHPVPNDPGALQMCTPVSGCVKAVCILGQVFSPSHCACVESVRSGLHDVHSTMTSEALRHPEIPRHWPHQSRQNQHPQYSSPGSTLSNYDSYLSASMQKENGVQYPTLQSHPQHYAQHQSQHYLQYRSQQQPKHQSHHHPQHHPQNQPQHQHKHQPHRHPQHQLDHQAQHQASHYPQDQAQHLGQYFAYTSPSQDIPKYRSSQETYRQLHNVVPHTSINPYRLPPLSANHPSQFFRESVYPTLQSYSPGDASPVLIPSPTSGRPLSSLPSVSPSHLSSSSFLSSPSTSPLPFRSVETHNDEYITKNPDLFASSLVTTYENSPPLEITTPANLIDPESTGLIKDRRNWAIKSKPHSNSPEKYDVKPSKNVSDASTFSPIMEIKSRNTDFRKDSIDSRALTEGKKGRHIASTFNLQDVNTTSVSPTTRTNNNEVRNSESNLFYSLKGELLQLKEAEDPEKNITIDPRKFDSFEHILSPAAKIFLTLIRNNKTVDTNVTAERGQGTIIASKGFYTPASNSVMTQRFSAPLTTTTSAPIARNTQSFSQRTPFYVSSNIANTSAENSVGKEEPTLSISLSDTPKIMLSTIGTSKGHLRLMSTTGKPPDTQTATPQPPQPQLWPASSSEITRSNLAIVSTDKMSKEANTTISPEANKRTTEQIQTATGKEAIITHTTIDTALQLMQTAKERKTIPSSTTQHIETPSTESPNLPEAQSPLEITTATLSSLFKENDVGLPFGMVTPTLSSKWYTTYTVEARKKIPVDETVGSSLPTFTTNSLPIIPVTDQFEGKRLGSEGFRGTDFVESQFELKANTLEIPQNLVTTPPAGLTHTASMGKATVKKSTFSVPKVTHNSVKLMTTVSPMHPIETQHSTTLMDISLTKVDTEKSSNAKPVLSTTEREAMSTSVATTSILAVAASHPAEITAATSLPEATPITPAAATFTPAAITSNPETTFTSAAAAVAASHPAEITITTAATSLPEATPITPAAATFTPTAITSNPETTFTSAAAAVAASHPAEITTTTAATSLPEATPITPAAATFTPTAITSNPEATFTSAAAAVAASHPAEITTTTAATSLPEATPITPAAITSSPEATFTSAAATTFVPTMTSTSVATPYIPATTTPTTEAPTPSTRATKTSIQATTTVIPVVLTVTTVATSPTVAPVPETETKHKATIPNTARTILAAETSKITTMPPVTNSLHASLTPAVASRQSEPPTSNLVVESASAISVNVSDGKAILASHSAEVFVAMTNFSSTTTTIADDEFSQAVNTATGSNNSHPITQKIQKETSISPTSAITTSARSISFEELPTTALIRNRDPSEKSMTTPTTKDLSKELATAPAMKASTGTLQTTSVSRDSSENSTTSGPSEESTTSTSDPFRESTKISTTGDLSEQLVTRNTNQESTQTSELSNLSEVSTISSASISTRTSTTSTYNLSDKSTTLTINDPFRESTKTSTSVLSDESTTTSTTNDRSHKAMRMLTTTSLSSQSTINNSYNESTTTSTTNGQFDESRTRSSYDPSDKSRKASTDKPFDESTATSPKRGQSDESRATSANDLFEETTTSATSGPYDESRTLSAGDPSDDSTTSTARSSVEKATFSVNSVLKNMNPSATKKPLIKEAHFTAKTTERPMEVTLARTITPTSIAITGTSSSYETTGLKQTISPITAASGSVTEIAATSSSSSTSPTMFTSTAATATATVPIHFTTTRIATSSTPIDIVTPADPQTTSGTIFSTEVSKTAGENLPSVLGYPCGSEVNITGVTPHGSVIGSADLGSVYVGQRGVQLADDSLMHFTGRSKMWIPQYDGSRFTSGLAITLTFREDIKNQERQCLVSNCDLFSAPSFYIILDPERGQVHFKVIIATMNTPYPLEETLEISVPYKAGVMKTAELQCDGRSLIGRVDDHVAKSLIPSSDYYRAQRDVGGTVASESALRSAGTLLSQVRAPPPAPWPDRSGWLFPVIT</sequence>
<evidence type="ECO:0000256" key="2">
    <source>
        <dbReference type="SAM" id="Phobius"/>
    </source>
</evidence>
<feature type="compositionally biased region" description="Basic residues" evidence="1">
    <location>
        <begin position="228"/>
        <end position="239"/>
    </location>
</feature>
<feature type="transmembrane region" description="Helical" evidence="2">
    <location>
        <begin position="40"/>
        <end position="61"/>
    </location>
</feature>
<comment type="caution">
    <text evidence="3">The sequence shown here is derived from an EMBL/GenBank/DDBJ whole genome shotgun (WGS) entry which is preliminary data.</text>
</comment>
<feature type="compositionally biased region" description="Polar residues" evidence="1">
    <location>
        <begin position="1422"/>
        <end position="1433"/>
    </location>
</feature>
<keyword evidence="4" id="KW-1185">Reference proteome</keyword>
<protein>
    <submittedName>
        <fullName evidence="3">Uncharacterized protein</fullName>
    </submittedName>
</protein>
<feature type="compositionally biased region" description="Polar residues" evidence="1">
    <location>
        <begin position="1511"/>
        <end position="1522"/>
    </location>
</feature>
<feature type="region of interest" description="Disordered" evidence="1">
    <location>
        <begin position="424"/>
        <end position="447"/>
    </location>
</feature>
<feature type="compositionally biased region" description="Polar residues" evidence="1">
    <location>
        <begin position="1461"/>
        <end position="1493"/>
    </location>
</feature>
<feature type="region of interest" description="Disordered" evidence="1">
    <location>
        <begin position="668"/>
        <end position="699"/>
    </location>
</feature>
<keyword evidence="2" id="KW-0472">Membrane</keyword>
<evidence type="ECO:0000313" key="3">
    <source>
        <dbReference type="EMBL" id="GFN99411.1"/>
    </source>
</evidence>
<feature type="compositionally biased region" description="Basic and acidic residues" evidence="1">
    <location>
        <begin position="1587"/>
        <end position="1611"/>
    </location>
</feature>
<proteinExistence type="predicted"/>
<feature type="compositionally biased region" description="Low complexity" evidence="1">
    <location>
        <begin position="1494"/>
        <end position="1510"/>
    </location>
</feature>
<feature type="compositionally biased region" description="Low complexity" evidence="1">
    <location>
        <begin position="1654"/>
        <end position="1669"/>
    </location>
</feature>
<feature type="region of interest" description="Disordered" evidence="1">
    <location>
        <begin position="763"/>
        <end position="788"/>
    </location>
</feature>
<gene>
    <name evidence="3" type="ORF">PoB_002591700</name>
</gene>
<feature type="compositionally biased region" description="Low complexity" evidence="1">
    <location>
        <begin position="1558"/>
        <end position="1583"/>
    </location>
</feature>
<feature type="compositionally biased region" description="Polar residues" evidence="1">
    <location>
        <begin position="1628"/>
        <end position="1644"/>
    </location>
</feature>
<feature type="region of interest" description="Disordered" evidence="1">
    <location>
        <begin position="144"/>
        <end position="166"/>
    </location>
</feature>
<feature type="compositionally biased region" description="Low complexity" evidence="1">
    <location>
        <begin position="1532"/>
        <end position="1547"/>
    </location>
</feature>
<accession>A0AAV3ZXY1</accession>
<evidence type="ECO:0000313" key="4">
    <source>
        <dbReference type="Proteomes" id="UP000735302"/>
    </source>
</evidence>
<reference evidence="3 4" key="1">
    <citation type="journal article" date="2021" name="Elife">
        <title>Chloroplast acquisition without the gene transfer in kleptoplastic sea slugs, Plakobranchus ocellatus.</title>
        <authorList>
            <person name="Maeda T."/>
            <person name="Takahashi S."/>
            <person name="Yoshida T."/>
            <person name="Shimamura S."/>
            <person name="Takaki Y."/>
            <person name="Nagai Y."/>
            <person name="Toyoda A."/>
            <person name="Suzuki Y."/>
            <person name="Arimoto A."/>
            <person name="Ishii H."/>
            <person name="Satoh N."/>
            <person name="Nishiyama T."/>
            <person name="Hasebe M."/>
            <person name="Maruyama T."/>
            <person name="Minagawa J."/>
            <person name="Obokata J."/>
            <person name="Shigenobu S."/>
        </authorList>
    </citation>
    <scope>NUCLEOTIDE SEQUENCE [LARGE SCALE GENOMIC DNA]</scope>
</reference>
<name>A0AAV3ZXY1_9GAST</name>
<feature type="compositionally biased region" description="Polar residues" evidence="1">
    <location>
        <begin position="189"/>
        <end position="206"/>
    </location>
</feature>
<feature type="region of interest" description="Disordered" evidence="1">
    <location>
        <begin position="328"/>
        <end position="349"/>
    </location>
</feature>
<evidence type="ECO:0000256" key="1">
    <source>
        <dbReference type="SAM" id="MobiDB-lite"/>
    </source>
</evidence>
<dbReference type="EMBL" id="BLXT01003003">
    <property type="protein sequence ID" value="GFN99411.1"/>
    <property type="molecule type" value="Genomic_DNA"/>
</dbReference>
<feature type="region of interest" description="Disordered" evidence="1">
    <location>
        <begin position="1386"/>
        <end position="1672"/>
    </location>
</feature>
<keyword evidence="2" id="KW-0812">Transmembrane</keyword>
<keyword evidence="2" id="KW-1133">Transmembrane helix</keyword>
<dbReference type="Proteomes" id="UP000735302">
    <property type="component" value="Unassembled WGS sequence"/>
</dbReference>
<organism evidence="3 4">
    <name type="scientific">Plakobranchus ocellatus</name>
    <dbReference type="NCBI Taxonomy" id="259542"/>
    <lineage>
        <taxon>Eukaryota</taxon>
        <taxon>Metazoa</taxon>
        <taxon>Spiralia</taxon>
        <taxon>Lophotrochozoa</taxon>
        <taxon>Mollusca</taxon>
        <taxon>Gastropoda</taxon>
        <taxon>Heterobranchia</taxon>
        <taxon>Euthyneura</taxon>
        <taxon>Panpulmonata</taxon>
        <taxon>Sacoglossa</taxon>
        <taxon>Placobranchoidea</taxon>
        <taxon>Plakobranchidae</taxon>
        <taxon>Plakobranchus</taxon>
    </lineage>
</organism>
<feature type="compositionally biased region" description="Low complexity" evidence="1">
    <location>
        <begin position="1437"/>
        <end position="1453"/>
    </location>
</feature>
<feature type="compositionally biased region" description="Polar residues" evidence="1">
    <location>
        <begin position="148"/>
        <end position="166"/>
    </location>
</feature>
<feature type="region of interest" description="Disordered" evidence="1">
    <location>
        <begin position="189"/>
        <end position="253"/>
    </location>
</feature>